<proteinExistence type="predicted"/>
<dbReference type="GO" id="GO:0046052">
    <property type="term" value="P:UTP catabolic process"/>
    <property type="evidence" value="ECO:0007669"/>
    <property type="project" value="TreeGrafter"/>
</dbReference>
<comment type="caution">
    <text evidence="2">The sequence shown here is derived from an EMBL/GenBank/DDBJ whole genome shotgun (WGS) entry which is preliminary data.</text>
</comment>
<reference evidence="2 3" key="1">
    <citation type="submission" date="2020-05" db="EMBL/GenBank/DDBJ databases">
        <title>Draft genome sequence of Desulfovibrio psychrotolerans JS1T.</title>
        <authorList>
            <person name="Ueno A."/>
            <person name="Tamazawa S."/>
            <person name="Tamamura S."/>
            <person name="Murakami T."/>
            <person name="Kiyama T."/>
            <person name="Inomata H."/>
            <person name="Amano Y."/>
            <person name="Miyakawa K."/>
            <person name="Tamaki H."/>
            <person name="Naganuma T."/>
            <person name="Kaneko K."/>
        </authorList>
    </citation>
    <scope>NUCLEOTIDE SEQUENCE [LARGE SCALE GENOMIC DNA]</scope>
    <source>
        <strain evidence="2 3">JS1</strain>
    </source>
</reference>
<organism evidence="2 3">
    <name type="scientific">Desulfovibrio psychrotolerans</name>
    <dbReference type="NCBI Taxonomy" id="415242"/>
    <lineage>
        <taxon>Bacteria</taxon>
        <taxon>Pseudomonadati</taxon>
        <taxon>Thermodesulfobacteriota</taxon>
        <taxon>Desulfovibrionia</taxon>
        <taxon>Desulfovibrionales</taxon>
        <taxon>Desulfovibrionaceae</taxon>
        <taxon>Desulfovibrio</taxon>
    </lineage>
</organism>
<dbReference type="RefSeq" id="WP_174408470.1">
    <property type="nucleotide sequence ID" value="NZ_BLVP01000001.1"/>
</dbReference>
<gene>
    <name evidence="2" type="primary">mazG</name>
    <name evidence="2" type="ORF">DSM19430T_04830</name>
</gene>
<dbReference type="GO" id="GO:0046047">
    <property type="term" value="P:TTP catabolic process"/>
    <property type="evidence" value="ECO:0007669"/>
    <property type="project" value="TreeGrafter"/>
</dbReference>
<dbReference type="GO" id="GO:0046061">
    <property type="term" value="P:dATP catabolic process"/>
    <property type="evidence" value="ECO:0007669"/>
    <property type="project" value="TreeGrafter"/>
</dbReference>
<evidence type="ECO:0000313" key="2">
    <source>
        <dbReference type="EMBL" id="GFM35799.1"/>
    </source>
</evidence>
<dbReference type="AlphaFoldDB" id="A0A7J0BQ57"/>
<dbReference type="CDD" id="cd11529">
    <property type="entry name" value="NTP-PPase_MazG_Cterm"/>
    <property type="match status" value="1"/>
</dbReference>
<dbReference type="InterPro" id="IPR048011">
    <property type="entry name" value="NTP-PPase_MazG-like_C"/>
</dbReference>
<dbReference type="Gene3D" id="1.10.287.1080">
    <property type="entry name" value="MazG-like"/>
    <property type="match status" value="2"/>
</dbReference>
<protein>
    <submittedName>
        <fullName evidence="2">Nucleoside triphosphate pyrophosphohydrolase</fullName>
    </submittedName>
</protein>
<name>A0A7J0BQ57_9BACT</name>
<accession>A0A7J0BQ57</accession>
<keyword evidence="3" id="KW-1185">Reference proteome</keyword>
<dbReference type="InterPro" id="IPR011551">
    <property type="entry name" value="NTP_PyrPHydrolase_MazG"/>
</dbReference>
<dbReference type="CDD" id="cd11528">
    <property type="entry name" value="NTP-PPase_MazG_Nterm"/>
    <property type="match status" value="1"/>
</dbReference>
<evidence type="ECO:0000259" key="1">
    <source>
        <dbReference type="Pfam" id="PF03819"/>
    </source>
</evidence>
<dbReference type="Proteomes" id="UP000503820">
    <property type="component" value="Unassembled WGS sequence"/>
</dbReference>
<dbReference type="SUPFAM" id="SSF101386">
    <property type="entry name" value="all-alpha NTP pyrophosphatases"/>
    <property type="match status" value="2"/>
</dbReference>
<dbReference type="InterPro" id="IPR048015">
    <property type="entry name" value="NTP-PPase_MazG-like_N"/>
</dbReference>
<dbReference type="GO" id="GO:0006203">
    <property type="term" value="P:dGTP catabolic process"/>
    <property type="evidence" value="ECO:0007669"/>
    <property type="project" value="TreeGrafter"/>
</dbReference>
<dbReference type="PANTHER" id="PTHR30522">
    <property type="entry name" value="NUCLEOSIDE TRIPHOSPHATE PYROPHOSPHOHYDROLASE"/>
    <property type="match status" value="1"/>
</dbReference>
<sequence>MNKTTLPEAVTALQNVIEKLIGPDGCPWDKEQTPQSLCDYLLEETFELVDAIRAGKIVDVREELGDVMFLMLFISRLYECQGFSLSDSINENAAKMIRRHPHVFDDASVSSVADVWANWERIKRSEKKVGEENAPQRPKGTFDSLPKGLPPLLKAYRLNSKAARIGFTWPDDAGVERQLDAEWQEFRDTCASGDTQAQEREFGDILFTMVEFGRRKGLKANAALNMTNLKFLERFERMEALARERGLQFADLSFEAMDALWNEVKIESADPARTSPQGPAS</sequence>
<dbReference type="NCBIfam" id="TIGR00444">
    <property type="entry name" value="mazG"/>
    <property type="match status" value="1"/>
</dbReference>
<feature type="domain" description="NTP pyrophosphohydrolase MazG-like" evidence="1">
    <location>
        <begin position="32"/>
        <end position="104"/>
    </location>
</feature>
<dbReference type="InterPro" id="IPR004518">
    <property type="entry name" value="MazG-like_dom"/>
</dbReference>
<evidence type="ECO:0000313" key="3">
    <source>
        <dbReference type="Proteomes" id="UP000503820"/>
    </source>
</evidence>
<keyword evidence="2" id="KW-0378">Hydrolase</keyword>
<dbReference type="NCBIfam" id="NF007113">
    <property type="entry name" value="PRK09562.1"/>
    <property type="match status" value="1"/>
</dbReference>
<dbReference type="GO" id="GO:0046081">
    <property type="term" value="P:dUTP catabolic process"/>
    <property type="evidence" value="ECO:0007669"/>
    <property type="project" value="TreeGrafter"/>
</dbReference>
<dbReference type="GO" id="GO:0046076">
    <property type="term" value="P:dTTP catabolic process"/>
    <property type="evidence" value="ECO:0007669"/>
    <property type="project" value="TreeGrafter"/>
</dbReference>
<dbReference type="Pfam" id="PF03819">
    <property type="entry name" value="MazG"/>
    <property type="match status" value="1"/>
</dbReference>
<dbReference type="PANTHER" id="PTHR30522:SF0">
    <property type="entry name" value="NUCLEOSIDE TRIPHOSPHATE PYROPHOSPHOHYDROLASE"/>
    <property type="match status" value="1"/>
</dbReference>
<dbReference type="GO" id="GO:0047429">
    <property type="term" value="F:nucleoside triphosphate diphosphatase activity"/>
    <property type="evidence" value="ECO:0007669"/>
    <property type="project" value="InterPro"/>
</dbReference>
<dbReference type="EMBL" id="BLVP01000001">
    <property type="protein sequence ID" value="GFM35799.1"/>
    <property type="molecule type" value="Genomic_DNA"/>
</dbReference>